<proteinExistence type="predicted"/>
<accession>A0AA47P6Y8</accession>
<evidence type="ECO:0000256" key="1">
    <source>
        <dbReference type="SAM" id="MobiDB-lite"/>
    </source>
</evidence>
<evidence type="ECO:0000313" key="2">
    <source>
        <dbReference type="EMBL" id="KAK0153366.1"/>
    </source>
</evidence>
<name>A0AA47P6Y8_MERPO</name>
<gene>
    <name evidence="2" type="ORF">N1851_004958</name>
</gene>
<keyword evidence="3" id="KW-1185">Reference proteome</keyword>
<feature type="region of interest" description="Disordered" evidence="1">
    <location>
        <begin position="1"/>
        <end position="23"/>
    </location>
</feature>
<dbReference type="AlphaFoldDB" id="A0AA47P6Y8"/>
<organism evidence="2 3">
    <name type="scientific">Merluccius polli</name>
    <name type="common">Benguela hake</name>
    <name type="synonym">Merluccius cadenati</name>
    <dbReference type="NCBI Taxonomy" id="89951"/>
    <lineage>
        <taxon>Eukaryota</taxon>
        <taxon>Metazoa</taxon>
        <taxon>Chordata</taxon>
        <taxon>Craniata</taxon>
        <taxon>Vertebrata</taxon>
        <taxon>Euteleostomi</taxon>
        <taxon>Actinopterygii</taxon>
        <taxon>Neopterygii</taxon>
        <taxon>Teleostei</taxon>
        <taxon>Neoteleostei</taxon>
        <taxon>Acanthomorphata</taxon>
        <taxon>Zeiogadaria</taxon>
        <taxon>Gadariae</taxon>
        <taxon>Gadiformes</taxon>
        <taxon>Gadoidei</taxon>
        <taxon>Merlucciidae</taxon>
        <taxon>Merluccius</taxon>
    </lineage>
</organism>
<dbReference type="EMBL" id="JAOPHQ010000852">
    <property type="protein sequence ID" value="KAK0153366.1"/>
    <property type="molecule type" value="Genomic_DNA"/>
</dbReference>
<dbReference type="Proteomes" id="UP001174136">
    <property type="component" value="Unassembled WGS sequence"/>
</dbReference>
<comment type="caution">
    <text evidence="2">The sequence shown here is derived from an EMBL/GenBank/DDBJ whole genome shotgun (WGS) entry which is preliminary data.</text>
</comment>
<sequence length="263" mass="28830">MGMSVRTGMRRTSGGEAAQSPGRFESFTGYTRLFGRRSQGGECDLAQGHFDLWGRIQNRQRPKSVAASTFLSQVKKKAVRILSMNALRSRLARAATRSPTTYLHDASVIYRETTSYPVWEQIGMGADRYGSGQVRERIGMGADSSVAAAATSNHRKFTASPRGCHFNVGAQRSGDSLDGKAGVVALCGSASLLRIFCTKHEAKTKKTLDPDLNFKSHIINITKTVFYQLRNIAKVQPHLFQGDTEKIMHAFITQLSGLPESAL</sequence>
<evidence type="ECO:0000313" key="3">
    <source>
        <dbReference type="Proteomes" id="UP001174136"/>
    </source>
</evidence>
<reference evidence="2" key="1">
    <citation type="journal article" date="2023" name="Front. Mar. Sci.">
        <title>A new Merluccius polli reference genome to investigate the effects of global change in West African waters.</title>
        <authorList>
            <person name="Mateo J.L."/>
            <person name="Blanco-Fernandez C."/>
            <person name="Garcia-Vazquez E."/>
            <person name="Machado-Schiaffino G."/>
        </authorList>
    </citation>
    <scope>NUCLEOTIDE SEQUENCE</scope>
    <source>
        <strain evidence="2">C29</strain>
        <tissue evidence="2">Fin</tissue>
    </source>
</reference>
<protein>
    <submittedName>
        <fullName evidence="2">Uncharacterized protein</fullName>
    </submittedName>
</protein>